<dbReference type="GO" id="GO:0000379">
    <property type="term" value="P:tRNA-type intron splice site recognition and cleavage"/>
    <property type="evidence" value="ECO:0007669"/>
    <property type="project" value="UniProtKB-UniRule"/>
</dbReference>
<dbReference type="InterPro" id="IPR036167">
    <property type="entry name" value="tRNA_intron_Endo_cat-like_sf"/>
</dbReference>
<keyword evidence="3 4" id="KW-0456">Lyase</keyword>
<keyword evidence="9" id="KW-1185">Reference proteome</keyword>
<dbReference type="EMBL" id="KZ992679">
    <property type="protein sequence ID" value="RKP07733.1"/>
    <property type="molecule type" value="Genomic_DNA"/>
</dbReference>
<feature type="active site" evidence="5">
    <location>
        <position position="234"/>
    </location>
</feature>
<evidence type="ECO:0000259" key="7">
    <source>
        <dbReference type="Pfam" id="PF26577"/>
    </source>
</evidence>
<dbReference type="NCBIfam" id="TIGR00324">
    <property type="entry name" value="endA"/>
    <property type="match status" value="1"/>
</dbReference>
<dbReference type="InterPro" id="IPR016690">
    <property type="entry name" value="TSEN34"/>
</dbReference>
<name>A0A4P9XP14_9FUNG</name>
<feature type="active site" evidence="5">
    <location>
        <position position="226"/>
    </location>
</feature>
<dbReference type="InterPro" id="IPR011856">
    <property type="entry name" value="tRNA_endonuc-like_dom_sf"/>
</dbReference>
<evidence type="ECO:0000256" key="5">
    <source>
        <dbReference type="PIRSR" id="PIRSR017250-50"/>
    </source>
</evidence>
<dbReference type="Proteomes" id="UP000271241">
    <property type="component" value="Unassembled WGS sequence"/>
</dbReference>
<evidence type="ECO:0000259" key="6">
    <source>
        <dbReference type="Pfam" id="PF01974"/>
    </source>
</evidence>
<dbReference type="OrthoDB" id="48041at2759"/>
<dbReference type="Pfam" id="PF01974">
    <property type="entry name" value="tRNA_int_endo"/>
    <property type="match status" value="1"/>
</dbReference>
<gene>
    <name evidence="8" type="ORF">THASP1DRAFT_30458</name>
</gene>
<keyword evidence="2 4" id="KW-0819">tRNA processing</keyword>
<dbReference type="GO" id="GO:0000214">
    <property type="term" value="C:tRNA-intron endonuclease complex"/>
    <property type="evidence" value="ECO:0007669"/>
    <property type="project" value="UniProtKB-UniRule"/>
</dbReference>
<dbReference type="GO" id="GO:0003676">
    <property type="term" value="F:nucleic acid binding"/>
    <property type="evidence" value="ECO:0007669"/>
    <property type="project" value="InterPro"/>
</dbReference>
<evidence type="ECO:0000313" key="9">
    <source>
        <dbReference type="Proteomes" id="UP000271241"/>
    </source>
</evidence>
<evidence type="ECO:0000256" key="2">
    <source>
        <dbReference type="ARBA" id="ARBA00022694"/>
    </source>
</evidence>
<feature type="active site" evidence="5">
    <location>
        <position position="265"/>
    </location>
</feature>
<dbReference type="InterPro" id="IPR006677">
    <property type="entry name" value="tRNA_intron_Endonuc_cat-like"/>
</dbReference>
<dbReference type="EC" id="4.6.1.16" evidence="4"/>
<organism evidence="8 9">
    <name type="scientific">Thamnocephalis sphaerospora</name>
    <dbReference type="NCBI Taxonomy" id="78915"/>
    <lineage>
        <taxon>Eukaryota</taxon>
        <taxon>Fungi</taxon>
        <taxon>Fungi incertae sedis</taxon>
        <taxon>Zoopagomycota</taxon>
        <taxon>Zoopagomycotina</taxon>
        <taxon>Zoopagomycetes</taxon>
        <taxon>Zoopagales</taxon>
        <taxon>Sigmoideomycetaceae</taxon>
        <taxon>Thamnocephalis</taxon>
    </lineage>
</organism>
<dbReference type="InterPro" id="IPR006676">
    <property type="entry name" value="tRNA_splic"/>
</dbReference>
<dbReference type="GO" id="GO:0000213">
    <property type="term" value="F:tRNA-intron lyase activity"/>
    <property type="evidence" value="ECO:0007669"/>
    <property type="project" value="UniProtKB-UniRule"/>
</dbReference>
<evidence type="ECO:0000256" key="4">
    <source>
        <dbReference type="PIRNR" id="PIRNR017250"/>
    </source>
</evidence>
<evidence type="ECO:0000313" key="8">
    <source>
        <dbReference type="EMBL" id="RKP07733.1"/>
    </source>
</evidence>
<dbReference type="PANTHER" id="PTHR13070">
    <property type="entry name" value="TRNA-SPLICING ENDONUCLEASE SUBUNIT SEN34-RELATED"/>
    <property type="match status" value="1"/>
</dbReference>
<dbReference type="Pfam" id="PF26577">
    <property type="entry name" value="TSEN34_N"/>
    <property type="match status" value="1"/>
</dbReference>
<dbReference type="CDD" id="cd22363">
    <property type="entry name" value="tRNA-intron_lyase_C"/>
    <property type="match status" value="1"/>
</dbReference>
<reference evidence="9" key="1">
    <citation type="journal article" date="2018" name="Nat. Microbiol.">
        <title>Leveraging single-cell genomics to expand the fungal tree of life.</title>
        <authorList>
            <person name="Ahrendt S.R."/>
            <person name="Quandt C.A."/>
            <person name="Ciobanu D."/>
            <person name="Clum A."/>
            <person name="Salamov A."/>
            <person name="Andreopoulos B."/>
            <person name="Cheng J.F."/>
            <person name="Woyke T."/>
            <person name="Pelin A."/>
            <person name="Henrissat B."/>
            <person name="Reynolds N.K."/>
            <person name="Benny G.L."/>
            <person name="Smith M.E."/>
            <person name="James T.Y."/>
            <person name="Grigoriev I.V."/>
        </authorList>
    </citation>
    <scope>NUCLEOTIDE SEQUENCE [LARGE SCALE GENOMIC DNA]</scope>
    <source>
        <strain evidence="9">RSA 1356</strain>
    </source>
</reference>
<comment type="similarity">
    <text evidence="1 4">Belongs to the tRNA-intron endonuclease family.</text>
</comment>
<accession>A0A4P9XP14</accession>
<protein>
    <recommendedName>
        <fullName evidence="4">tRNA-splicing endonuclease subunit Sen34</fullName>
        <ecNumber evidence="4">4.6.1.16</ecNumber>
    </recommendedName>
</protein>
<feature type="domain" description="tRNA intron endonuclease catalytic" evidence="6">
    <location>
        <begin position="198"/>
        <end position="277"/>
    </location>
</feature>
<sequence length="307" mass="33992">MPSRIRVHVLGEDALVWQTDDLVQLRDEYRITGTLVESLPRQPLQNILHGLPLALLPEEVTLLLALGVVRLVDETRAYRAATDAELAAYQRQRVEEEEARDTAVRAERTALTAQHLARIDPQQVERPSTPVDEQDSAVGKAVAAAKPPAKSVTVHLPTAVPADAPWHSETLNETAFDTLASARSAGVWLFPRTAAERRRLRVYHDLWRRGWWLGSGLKFGGDYLAYTDDPRQCHSTYVVSVCAPSDQLTFTQLVGLGRLGTAVRKARLVATAADETDKEAGNGNVAVANPTDHTLRITYLRIEWAGW</sequence>
<evidence type="ECO:0000256" key="3">
    <source>
        <dbReference type="ARBA" id="ARBA00023239"/>
    </source>
</evidence>
<dbReference type="PANTHER" id="PTHR13070:SF0">
    <property type="entry name" value="TRNA-SPLICING ENDONUCLEASE SUBUNIT SEN34"/>
    <property type="match status" value="1"/>
</dbReference>
<dbReference type="STRING" id="78915.A0A4P9XP14"/>
<comment type="function">
    <text evidence="4">Constitutes one of the two catalytic subunit of the tRNA-splicing endonuclease complex, a complex responsible for identification and cleavage of the splice sites in pre-tRNA. It cleaves pre-tRNA at the 5'- and 3'-splice sites to release the intron. The products are an intron and two tRNA half-molecules bearing 2',3'-cyclic phosphate and 5'-OH termini. There are no conserved sequences at the splice sites, but the intron is invariably located at the same site in the gene, placing the splice sites an invariant distance from the constant structural features of the tRNA body.</text>
</comment>
<dbReference type="SUPFAM" id="SSF53032">
    <property type="entry name" value="tRNA-intron endonuclease catalytic domain-like"/>
    <property type="match status" value="1"/>
</dbReference>
<evidence type="ECO:0000256" key="1">
    <source>
        <dbReference type="ARBA" id="ARBA00008078"/>
    </source>
</evidence>
<dbReference type="PIRSF" id="PIRSF017250">
    <property type="entry name" value="tRNA_splic_SEN34"/>
    <property type="match status" value="1"/>
</dbReference>
<dbReference type="AlphaFoldDB" id="A0A4P9XP14"/>
<proteinExistence type="inferred from homology"/>
<feature type="domain" description="TSEN34 N-terminal" evidence="7">
    <location>
        <begin position="5"/>
        <end position="74"/>
    </location>
</feature>
<dbReference type="Gene3D" id="3.40.1350.10">
    <property type="match status" value="1"/>
</dbReference>
<dbReference type="InterPro" id="IPR059049">
    <property type="entry name" value="TSEN34_N"/>
</dbReference>